<dbReference type="PANTHER" id="PTHR30069:SF29">
    <property type="entry name" value="HEMOGLOBIN AND HEMOGLOBIN-HAPTOGLOBIN-BINDING PROTEIN 1-RELATED"/>
    <property type="match status" value="1"/>
</dbReference>
<dbReference type="Proteomes" id="UP001348817">
    <property type="component" value="Chromosome"/>
</dbReference>
<evidence type="ECO:0000259" key="9">
    <source>
        <dbReference type="Pfam" id="PF07715"/>
    </source>
</evidence>
<dbReference type="AlphaFoldDB" id="A0AAU9D5Z0"/>
<dbReference type="SUPFAM" id="SSF56935">
    <property type="entry name" value="Porins"/>
    <property type="match status" value="1"/>
</dbReference>
<keyword evidence="11" id="KW-1185">Reference proteome</keyword>
<dbReference type="NCBIfam" id="TIGR04056">
    <property type="entry name" value="OMP_RagA_SusC"/>
    <property type="match status" value="1"/>
</dbReference>
<dbReference type="Pfam" id="PF07715">
    <property type="entry name" value="Plug"/>
    <property type="match status" value="1"/>
</dbReference>
<evidence type="ECO:0000256" key="4">
    <source>
        <dbReference type="ARBA" id="ARBA00022692"/>
    </source>
</evidence>
<evidence type="ECO:0000256" key="8">
    <source>
        <dbReference type="SAM" id="SignalP"/>
    </source>
</evidence>
<dbReference type="InterPro" id="IPR012910">
    <property type="entry name" value="Plug_dom"/>
</dbReference>
<evidence type="ECO:0000256" key="5">
    <source>
        <dbReference type="ARBA" id="ARBA00022729"/>
    </source>
</evidence>
<accession>A0AAU9D5Z0</accession>
<keyword evidence="2" id="KW-0813">Transport</keyword>
<dbReference type="InterPro" id="IPR039426">
    <property type="entry name" value="TonB-dep_rcpt-like"/>
</dbReference>
<feature type="domain" description="TonB-dependent receptor plug" evidence="9">
    <location>
        <begin position="125"/>
        <end position="244"/>
    </location>
</feature>
<dbReference type="SUPFAM" id="SSF49464">
    <property type="entry name" value="Carboxypeptidase regulatory domain-like"/>
    <property type="match status" value="1"/>
</dbReference>
<keyword evidence="7" id="KW-0998">Cell outer membrane</keyword>
<feature type="signal peptide" evidence="8">
    <location>
        <begin position="1"/>
        <end position="26"/>
    </location>
</feature>
<dbReference type="RefSeq" id="WP_338391503.1">
    <property type="nucleotide sequence ID" value="NZ_AP025314.1"/>
</dbReference>
<proteinExistence type="predicted"/>
<dbReference type="Gene3D" id="2.40.170.20">
    <property type="entry name" value="TonB-dependent receptor, beta-barrel domain"/>
    <property type="match status" value="1"/>
</dbReference>
<evidence type="ECO:0000256" key="3">
    <source>
        <dbReference type="ARBA" id="ARBA00022452"/>
    </source>
</evidence>
<comment type="subcellular location">
    <subcellularLocation>
        <location evidence="1">Cell outer membrane</location>
        <topology evidence="1">Multi-pass membrane protein</topology>
    </subcellularLocation>
</comment>
<evidence type="ECO:0000256" key="7">
    <source>
        <dbReference type="ARBA" id="ARBA00023237"/>
    </source>
</evidence>
<dbReference type="GO" id="GO:0044718">
    <property type="term" value="P:siderophore transmembrane transport"/>
    <property type="evidence" value="ECO:0007669"/>
    <property type="project" value="TreeGrafter"/>
</dbReference>
<protein>
    <submittedName>
        <fullName evidence="10">SusC/RagA family TonB-linked outer membrane protein</fullName>
    </submittedName>
</protein>
<dbReference type="InterPro" id="IPR037066">
    <property type="entry name" value="Plug_dom_sf"/>
</dbReference>
<sequence length="1050" mass="114223">MDHIKHQYRNLCLSVLLCLVTGFAFGQSNVTVTGTVLDARDGAPLAGVQVSVYGVAGASAETDSEGLFSVEADPSKNALQLTFADFETRLVYLNGRTSVSVGMRPEGFVGQSAPVEWVGGRRPGNDLPYAGTVIRKKELSNSGYVSLSQALAGLVPGLSGSQASGTPGVATTLNIRGVSSLNTNTQPLVVIDGVILENRLGELGAMGGPSLDPLTFLKVDNIESVTVIKDGGVALYGTLGANGVILVETQKSKATETRVDVESRFGVSFAPEKMPVMDAKQFQNYTMEQLTDQGWSYDRILSLYPFLVDKAEGSEYYRYANDTDWQDKVFQEGFNQSYSAFVQGGDAIANYAATAGYTQAEGIVKNSDFERFDFGMNADMNILKGLVVRPNVLFSRTSSRYLDESASRIANPLLASMSKSPMMKTFKSSDEGYPLPHYDGVGAFGVSNPQALIDNTLGEVESYRTVAGVDGNWVLMPGLDVYFNGGIDLLKYADDGFIPSQGVVPQQGGNAENSLLHLERSYFSTYFGGGFNFSKTFRGVHNLNARVGVRSKQNDFKSSFALDANSASDVFRKVGSGDKSLRSIQPGGGVWNTMTFESALNYVYLNKYILSGSLALDGNSRFDPDFRFGTFYSVAGAWRLSAEPFLAGIKNLDDLKIRASYGVSGNDDIGNMNSLYYYSSISYLNIGGLVRGGVPNSNLKWEETTTLNVGLDLSLISERFRLTLDYFESETDDLLGYQLLPTYYGLDTYASNSGSLKNSGFEIGFDAKMLETKRYDFSVGLVLSKYTNEMLSLPEGTESASNENGAGVNSVVTKVLGAESIMRVGEPINSFFGYETAGVFATAEEAKSAGLINEHKRPFGAGDMRFVDQDKNGIIDERDRVILGDPNPDFTGSFSLRGRYGRLSANVLFDFSYGGEIYNQTRRGLESMSDFGNQSTAVLKRWRADGDQTDIPRATLNDPMGNARFSDRWIEDGSFLRLRNITLNYALPLPKNKLVRGVDVHLTGQNLFTFSEYLGFTPDVTQGNVANRMGIDAGRFPLPRTVMAGLKIGI</sequence>
<dbReference type="PANTHER" id="PTHR30069">
    <property type="entry name" value="TONB-DEPENDENT OUTER MEMBRANE RECEPTOR"/>
    <property type="match status" value="1"/>
</dbReference>
<evidence type="ECO:0000256" key="6">
    <source>
        <dbReference type="ARBA" id="ARBA00023136"/>
    </source>
</evidence>
<gene>
    <name evidence="10" type="ORF">FUAX_23510</name>
</gene>
<name>A0AAU9D5Z0_9BACT</name>
<dbReference type="Gene3D" id="2.170.130.10">
    <property type="entry name" value="TonB-dependent receptor, plug domain"/>
    <property type="match status" value="1"/>
</dbReference>
<dbReference type="KEGG" id="fax:FUAX_23510"/>
<dbReference type="GO" id="GO:0015344">
    <property type="term" value="F:siderophore uptake transmembrane transporter activity"/>
    <property type="evidence" value="ECO:0007669"/>
    <property type="project" value="TreeGrafter"/>
</dbReference>
<dbReference type="InterPro" id="IPR036942">
    <property type="entry name" value="Beta-barrel_TonB_sf"/>
</dbReference>
<dbReference type="GO" id="GO:0009279">
    <property type="term" value="C:cell outer membrane"/>
    <property type="evidence" value="ECO:0007669"/>
    <property type="project" value="UniProtKB-SubCell"/>
</dbReference>
<evidence type="ECO:0000256" key="2">
    <source>
        <dbReference type="ARBA" id="ARBA00022448"/>
    </source>
</evidence>
<feature type="chain" id="PRO_5043773350" evidence="8">
    <location>
        <begin position="27"/>
        <end position="1050"/>
    </location>
</feature>
<keyword evidence="4" id="KW-0812">Transmembrane</keyword>
<organism evidence="10 11">
    <name type="scientific">Fulvitalea axinellae</name>
    <dbReference type="NCBI Taxonomy" id="1182444"/>
    <lineage>
        <taxon>Bacteria</taxon>
        <taxon>Pseudomonadati</taxon>
        <taxon>Bacteroidota</taxon>
        <taxon>Cytophagia</taxon>
        <taxon>Cytophagales</taxon>
        <taxon>Persicobacteraceae</taxon>
        <taxon>Fulvitalea</taxon>
    </lineage>
</organism>
<dbReference type="Gene3D" id="2.60.40.1120">
    <property type="entry name" value="Carboxypeptidase-like, regulatory domain"/>
    <property type="match status" value="1"/>
</dbReference>
<evidence type="ECO:0000313" key="10">
    <source>
        <dbReference type="EMBL" id="BDD09919.1"/>
    </source>
</evidence>
<keyword evidence="5 8" id="KW-0732">Signal</keyword>
<evidence type="ECO:0000313" key="11">
    <source>
        <dbReference type="Proteomes" id="UP001348817"/>
    </source>
</evidence>
<keyword evidence="3" id="KW-1134">Transmembrane beta strand</keyword>
<reference evidence="10 11" key="1">
    <citation type="submission" date="2021-12" db="EMBL/GenBank/DDBJ databases">
        <title>Genome sequencing of bacteria with rrn-lacking chromosome and rrn-plasmid.</title>
        <authorList>
            <person name="Anda M."/>
            <person name="Iwasaki W."/>
        </authorList>
    </citation>
    <scope>NUCLEOTIDE SEQUENCE [LARGE SCALE GENOMIC DNA]</scope>
    <source>
        <strain evidence="10 11">DSM 100852</strain>
    </source>
</reference>
<dbReference type="EMBL" id="AP025314">
    <property type="protein sequence ID" value="BDD09919.1"/>
    <property type="molecule type" value="Genomic_DNA"/>
</dbReference>
<dbReference type="InterPro" id="IPR008969">
    <property type="entry name" value="CarboxyPept-like_regulatory"/>
</dbReference>
<evidence type="ECO:0000256" key="1">
    <source>
        <dbReference type="ARBA" id="ARBA00004571"/>
    </source>
</evidence>
<dbReference type="InterPro" id="IPR023996">
    <property type="entry name" value="TonB-dep_OMP_SusC/RagA"/>
</dbReference>
<keyword evidence="6" id="KW-0472">Membrane</keyword>